<evidence type="ECO:0000259" key="4">
    <source>
        <dbReference type="PROSITE" id="PS51063"/>
    </source>
</evidence>
<dbReference type="InterPro" id="IPR014710">
    <property type="entry name" value="RmlC-like_jellyroll"/>
</dbReference>
<dbReference type="SUPFAM" id="SSF46785">
    <property type="entry name" value="Winged helix' DNA-binding domain"/>
    <property type="match status" value="1"/>
</dbReference>
<evidence type="ECO:0000313" key="6">
    <source>
        <dbReference type="Proteomes" id="UP000008461"/>
    </source>
</evidence>
<organism evidence="5 6">
    <name type="scientific">Haliscomenobacter hydrossis (strain ATCC 27775 / DSM 1100 / LMG 10767 / O)</name>
    <dbReference type="NCBI Taxonomy" id="760192"/>
    <lineage>
        <taxon>Bacteria</taxon>
        <taxon>Pseudomonadati</taxon>
        <taxon>Bacteroidota</taxon>
        <taxon>Saprospiria</taxon>
        <taxon>Saprospirales</taxon>
        <taxon>Haliscomenobacteraceae</taxon>
        <taxon>Haliscomenobacter</taxon>
    </lineage>
</organism>
<name>F4KWC1_HALH1</name>
<reference key="2">
    <citation type="submission" date="2011-04" db="EMBL/GenBank/DDBJ databases">
        <title>Complete sequence of chromosome of Haliscomenobacter hydrossis DSM 1100.</title>
        <authorList>
            <consortium name="US DOE Joint Genome Institute (JGI-PGF)"/>
            <person name="Lucas S."/>
            <person name="Han J."/>
            <person name="Lapidus A."/>
            <person name="Bruce D."/>
            <person name="Goodwin L."/>
            <person name="Pitluck S."/>
            <person name="Peters L."/>
            <person name="Kyrpides N."/>
            <person name="Mavromatis K."/>
            <person name="Ivanova N."/>
            <person name="Ovchinnikova G."/>
            <person name="Pagani I."/>
            <person name="Daligault H."/>
            <person name="Detter J.C."/>
            <person name="Han C."/>
            <person name="Land M."/>
            <person name="Hauser L."/>
            <person name="Markowitz V."/>
            <person name="Cheng J.-F."/>
            <person name="Hugenholtz P."/>
            <person name="Woyke T."/>
            <person name="Wu D."/>
            <person name="Verbarg S."/>
            <person name="Frueling A."/>
            <person name="Brambilla E."/>
            <person name="Klenk H.-P."/>
            <person name="Eisen J.A."/>
        </authorList>
    </citation>
    <scope>NUCLEOTIDE SEQUENCE</scope>
    <source>
        <strain>DSM 1100</strain>
    </source>
</reference>
<sequence>MLDESLLDLVRKHFPQIAEKGLQEEIATVGKLTEYSAGTVIMDVGQYVKMVPLVITGAIKVLREDEDGHELFLYYLQGGQTCSMSFTCCMMNKKSEIRTIAEENTRMIGIPIRYVDEWMTKYQSWKNFVMQTYDYRMMELVRTIDSIAFHHMDERLLAYLDKKAKATNSKIINATHQEIAYDLNASREAVSRLLKQLENDGQLKLGRNKIELK</sequence>
<keyword evidence="1" id="KW-0805">Transcription regulation</keyword>
<dbReference type="eggNOG" id="COG0664">
    <property type="taxonomic scope" value="Bacteria"/>
</dbReference>
<dbReference type="Pfam" id="PF13545">
    <property type="entry name" value="HTH_Crp_2"/>
    <property type="match status" value="1"/>
</dbReference>
<dbReference type="KEGG" id="hhy:Halhy_2396"/>
<dbReference type="SUPFAM" id="SSF51206">
    <property type="entry name" value="cAMP-binding domain-like"/>
    <property type="match status" value="1"/>
</dbReference>
<dbReference type="PANTHER" id="PTHR24567">
    <property type="entry name" value="CRP FAMILY TRANSCRIPTIONAL REGULATORY PROTEIN"/>
    <property type="match status" value="1"/>
</dbReference>
<evidence type="ECO:0000256" key="1">
    <source>
        <dbReference type="ARBA" id="ARBA00023015"/>
    </source>
</evidence>
<dbReference type="Gene3D" id="2.60.120.10">
    <property type="entry name" value="Jelly Rolls"/>
    <property type="match status" value="1"/>
</dbReference>
<dbReference type="PROSITE" id="PS51063">
    <property type="entry name" value="HTH_CRP_2"/>
    <property type="match status" value="1"/>
</dbReference>
<dbReference type="InterPro" id="IPR012318">
    <property type="entry name" value="HTH_CRP"/>
</dbReference>
<dbReference type="HOGENOM" id="CLU_075053_7_0_10"/>
<dbReference type="STRING" id="760192.Halhy_2396"/>
<dbReference type="InterPro" id="IPR036388">
    <property type="entry name" value="WH-like_DNA-bd_sf"/>
</dbReference>
<keyword evidence="3" id="KW-0804">Transcription</keyword>
<dbReference type="Proteomes" id="UP000008461">
    <property type="component" value="Chromosome"/>
</dbReference>
<dbReference type="AlphaFoldDB" id="F4KWC1"/>
<dbReference type="InterPro" id="IPR018490">
    <property type="entry name" value="cNMP-bd_dom_sf"/>
</dbReference>
<keyword evidence="2" id="KW-0238">DNA-binding</keyword>
<dbReference type="RefSeq" id="WP_013764820.1">
    <property type="nucleotide sequence ID" value="NC_015510.1"/>
</dbReference>
<keyword evidence="6" id="KW-1185">Reference proteome</keyword>
<accession>F4KWC1</accession>
<dbReference type="InterPro" id="IPR036390">
    <property type="entry name" value="WH_DNA-bd_sf"/>
</dbReference>
<dbReference type="GO" id="GO:0005829">
    <property type="term" value="C:cytosol"/>
    <property type="evidence" value="ECO:0007669"/>
    <property type="project" value="TreeGrafter"/>
</dbReference>
<gene>
    <name evidence="5" type="ordered locus">Halhy_2396</name>
</gene>
<evidence type="ECO:0000256" key="3">
    <source>
        <dbReference type="ARBA" id="ARBA00023163"/>
    </source>
</evidence>
<evidence type="ECO:0000256" key="2">
    <source>
        <dbReference type="ARBA" id="ARBA00023125"/>
    </source>
</evidence>
<dbReference type="Gene3D" id="1.10.10.10">
    <property type="entry name" value="Winged helix-like DNA-binding domain superfamily/Winged helix DNA-binding domain"/>
    <property type="match status" value="1"/>
</dbReference>
<dbReference type="GO" id="GO:0003677">
    <property type="term" value="F:DNA binding"/>
    <property type="evidence" value="ECO:0007669"/>
    <property type="project" value="UniProtKB-KW"/>
</dbReference>
<protein>
    <submittedName>
        <fullName evidence="5">Transcriptional regulator, Crp/Fnr family</fullName>
    </submittedName>
</protein>
<reference evidence="5 6" key="1">
    <citation type="journal article" date="2011" name="Stand. Genomic Sci.">
        <title>Complete genome sequence of Haliscomenobacter hydrossis type strain (O).</title>
        <authorList>
            <consortium name="US DOE Joint Genome Institute (JGI-PGF)"/>
            <person name="Daligault H."/>
            <person name="Lapidus A."/>
            <person name="Zeytun A."/>
            <person name="Nolan M."/>
            <person name="Lucas S."/>
            <person name="Del Rio T.G."/>
            <person name="Tice H."/>
            <person name="Cheng J.F."/>
            <person name="Tapia R."/>
            <person name="Han C."/>
            <person name="Goodwin L."/>
            <person name="Pitluck S."/>
            <person name="Liolios K."/>
            <person name="Pagani I."/>
            <person name="Ivanova N."/>
            <person name="Huntemann M."/>
            <person name="Mavromatis K."/>
            <person name="Mikhailova N."/>
            <person name="Pati A."/>
            <person name="Chen A."/>
            <person name="Palaniappan K."/>
            <person name="Land M."/>
            <person name="Hauser L."/>
            <person name="Brambilla E.M."/>
            <person name="Rohde M."/>
            <person name="Verbarg S."/>
            <person name="Goker M."/>
            <person name="Bristow J."/>
            <person name="Eisen J.A."/>
            <person name="Markowitz V."/>
            <person name="Hugenholtz P."/>
            <person name="Kyrpides N.C."/>
            <person name="Klenk H.P."/>
            <person name="Woyke T."/>
        </authorList>
    </citation>
    <scope>NUCLEOTIDE SEQUENCE [LARGE SCALE GENOMIC DNA]</scope>
    <source>
        <strain evidence="6">ATCC 27775 / DSM 1100 / LMG 10767 / O</strain>
    </source>
</reference>
<evidence type="ECO:0000313" key="5">
    <source>
        <dbReference type="EMBL" id="AEE50271.1"/>
    </source>
</evidence>
<dbReference type="InterPro" id="IPR050397">
    <property type="entry name" value="Env_Response_Regulators"/>
</dbReference>
<dbReference type="PANTHER" id="PTHR24567:SF26">
    <property type="entry name" value="REGULATORY PROTEIN YEIL"/>
    <property type="match status" value="1"/>
</dbReference>
<dbReference type="EMBL" id="CP002691">
    <property type="protein sequence ID" value="AEE50271.1"/>
    <property type="molecule type" value="Genomic_DNA"/>
</dbReference>
<proteinExistence type="predicted"/>
<feature type="domain" description="HTH crp-type" evidence="4">
    <location>
        <begin position="150"/>
        <end position="213"/>
    </location>
</feature>
<dbReference type="OrthoDB" id="9776746at2"/>
<dbReference type="GO" id="GO:0003700">
    <property type="term" value="F:DNA-binding transcription factor activity"/>
    <property type="evidence" value="ECO:0007669"/>
    <property type="project" value="TreeGrafter"/>
</dbReference>